<dbReference type="AlphaFoldDB" id="A0A401FL70"/>
<keyword evidence="3" id="KW-0378">Hydrolase</keyword>
<name>A0A401FL70_9LACO</name>
<dbReference type="InterPro" id="IPR000305">
    <property type="entry name" value="GIY-YIG_endonuc"/>
</dbReference>
<dbReference type="InterPro" id="IPR050190">
    <property type="entry name" value="UPF0213_domain"/>
</dbReference>
<gene>
    <name evidence="3" type="ORF">NBRC111893_1280</name>
</gene>
<comment type="caution">
    <text evidence="3">The sequence shown here is derived from an EMBL/GenBank/DDBJ whole genome shotgun (WGS) entry which is preliminary data.</text>
</comment>
<dbReference type="CDD" id="cd10456">
    <property type="entry name" value="GIY-YIG_UPF0213"/>
    <property type="match status" value="1"/>
</dbReference>
<comment type="similarity">
    <text evidence="1">Belongs to the UPF0213 family.</text>
</comment>
<dbReference type="GO" id="GO:0004519">
    <property type="term" value="F:endonuclease activity"/>
    <property type="evidence" value="ECO:0007669"/>
    <property type="project" value="UniProtKB-KW"/>
</dbReference>
<proteinExistence type="inferred from homology"/>
<evidence type="ECO:0000313" key="3">
    <source>
        <dbReference type="EMBL" id="GAY73134.1"/>
    </source>
</evidence>
<dbReference type="Pfam" id="PF01541">
    <property type="entry name" value="GIY-YIG"/>
    <property type="match status" value="1"/>
</dbReference>
<sequence length="78" mass="9394">MYVLLCEDNTLYTGYTDDVIRRFKTHQAGKGAKYTRAHKPVEILYQEEFFTKHDAMSAEYHFKKLTRTKKMLYIENHE</sequence>
<dbReference type="Gene3D" id="3.40.1440.10">
    <property type="entry name" value="GIY-YIG endonuclease"/>
    <property type="match status" value="1"/>
</dbReference>
<dbReference type="EMBL" id="BEXA01000002">
    <property type="protein sequence ID" value="GAY73134.1"/>
    <property type="molecule type" value="Genomic_DNA"/>
</dbReference>
<evidence type="ECO:0000256" key="1">
    <source>
        <dbReference type="ARBA" id="ARBA00007435"/>
    </source>
</evidence>
<evidence type="ECO:0000259" key="2">
    <source>
        <dbReference type="PROSITE" id="PS50164"/>
    </source>
</evidence>
<dbReference type="PANTHER" id="PTHR34477">
    <property type="entry name" value="UPF0213 PROTEIN YHBQ"/>
    <property type="match status" value="1"/>
</dbReference>
<keyword evidence="3" id="KW-0255">Endonuclease</keyword>
<keyword evidence="4" id="KW-1185">Reference proteome</keyword>
<reference evidence="3 4" key="1">
    <citation type="submission" date="2017-11" db="EMBL/GenBank/DDBJ databases">
        <title>Draft Genome Sequence of Lactobacillus curieae NBRC 111893 isolated from Koso, a Japanese sugar-Vegetable Fermented Beverage.</title>
        <authorList>
            <person name="Chiou T.Y."/>
            <person name="Oshima K."/>
            <person name="Suda W."/>
            <person name="Hattori M."/>
            <person name="Takahashi T."/>
        </authorList>
    </citation>
    <scope>NUCLEOTIDE SEQUENCE [LARGE SCALE GENOMIC DNA]</scope>
    <source>
        <strain evidence="3 4">NBRC111893</strain>
    </source>
</reference>
<feature type="domain" description="GIY-YIG" evidence="2">
    <location>
        <begin position="1"/>
        <end position="72"/>
    </location>
</feature>
<accession>A0A401FL70</accession>
<dbReference type="SUPFAM" id="SSF82771">
    <property type="entry name" value="GIY-YIG endonuclease"/>
    <property type="match status" value="1"/>
</dbReference>
<organism evidence="3 4">
    <name type="scientific">Lentilactobacillus kosonis</name>
    <dbReference type="NCBI Taxonomy" id="2810561"/>
    <lineage>
        <taxon>Bacteria</taxon>
        <taxon>Bacillati</taxon>
        <taxon>Bacillota</taxon>
        <taxon>Bacilli</taxon>
        <taxon>Lactobacillales</taxon>
        <taxon>Lactobacillaceae</taxon>
        <taxon>Lentilactobacillus</taxon>
    </lineage>
</organism>
<dbReference type="InterPro" id="IPR035901">
    <property type="entry name" value="GIY-YIG_endonuc_sf"/>
</dbReference>
<dbReference type="STRING" id="1138822.PL11_009620"/>
<dbReference type="PANTHER" id="PTHR34477:SF1">
    <property type="entry name" value="UPF0213 PROTEIN YHBQ"/>
    <property type="match status" value="1"/>
</dbReference>
<protein>
    <submittedName>
        <fullName evidence="3">Putative endonuclease containing a URI domain</fullName>
    </submittedName>
</protein>
<dbReference type="PROSITE" id="PS50164">
    <property type="entry name" value="GIY_YIG"/>
    <property type="match status" value="1"/>
</dbReference>
<evidence type="ECO:0000313" key="4">
    <source>
        <dbReference type="Proteomes" id="UP000286974"/>
    </source>
</evidence>
<dbReference type="Proteomes" id="UP000286974">
    <property type="component" value="Unassembled WGS sequence"/>
</dbReference>
<keyword evidence="3" id="KW-0540">Nuclease</keyword>